<keyword evidence="2" id="KW-1185">Reference proteome</keyword>
<proteinExistence type="predicted"/>
<sequence>MGCRISQSFNGLMILAGFGHRAGFLGQSASFGKGIVEGKSVNGESLIPSLSVGEDGFIK</sequence>
<name>H3NJG9_9LACT</name>
<dbReference type="EMBL" id="AGEG01000013">
    <property type="protein sequence ID" value="EHR36782.1"/>
    <property type="molecule type" value="Genomic_DNA"/>
</dbReference>
<dbReference type="AlphaFoldDB" id="H3NJG9"/>
<reference evidence="1 2" key="1">
    <citation type="submission" date="2012-01" db="EMBL/GenBank/DDBJ databases">
        <title>The Genome Sequence of Facklamia languida CCUG 37842.</title>
        <authorList>
            <consortium name="The Broad Institute Genome Sequencing Platform"/>
            <person name="Earl A."/>
            <person name="Ward D."/>
            <person name="Feldgarden M."/>
            <person name="Gevers D."/>
            <person name="Huys G."/>
            <person name="Young S.K."/>
            <person name="Zeng Q."/>
            <person name="Gargeya S."/>
            <person name="Fitzgerald M."/>
            <person name="Haas B."/>
            <person name="Abouelleil A."/>
            <person name="Alvarado L."/>
            <person name="Arachchi H.M."/>
            <person name="Berlin A."/>
            <person name="Chapman S.B."/>
            <person name="Gearin G."/>
            <person name="Goldberg J."/>
            <person name="Griggs A."/>
            <person name="Gujja S."/>
            <person name="Hansen M."/>
            <person name="Heiman D."/>
            <person name="Howarth C."/>
            <person name="Larimer J."/>
            <person name="Lui A."/>
            <person name="MacDonald P.J.P."/>
            <person name="McCowen C."/>
            <person name="Montmayeur A."/>
            <person name="Murphy C."/>
            <person name="Neiman D."/>
            <person name="Pearson M."/>
            <person name="Priest M."/>
            <person name="Roberts A."/>
            <person name="Saif S."/>
            <person name="Shea T."/>
            <person name="Sisk P."/>
            <person name="Stolte C."/>
            <person name="Sykes S."/>
            <person name="Wortman J."/>
            <person name="Nusbaum C."/>
            <person name="Birren B."/>
        </authorList>
    </citation>
    <scope>NUCLEOTIDE SEQUENCE [LARGE SCALE GENOMIC DNA]</scope>
    <source>
        <strain evidence="1 2">CCUG 37842</strain>
    </source>
</reference>
<comment type="caution">
    <text evidence="1">The sequence shown here is derived from an EMBL/GenBank/DDBJ whole genome shotgun (WGS) entry which is preliminary data.</text>
</comment>
<evidence type="ECO:0000313" key="2">
    <source>
        <dbReference type="Proteomes" id="UP000006190"/>
    </source>
</evidence>
<protein>
    <submittedName>
        <fullName evidence="1">Uncharacterized protein</fullName>
    </submittedName>
</protein>
<accession>H3NJG9</accession>
<dbReference type="HOGENOM" id="CLU_2953640_0_0_9"/>
<dbReference type="PATRIC" id="fig|883113.3.peg.1002"/>
<gene>
    <name evidence="1" type="ORF">HMPREF9708_01008</name>
</gene>
<dbReference type="Proteomes" id="UP000006190">
    <property type="component" value="Unassembled WGS sequence"/>
</dbReference>
<organism evidence="1 2">
    <name type="scientific">Facklamia languida CCUG 37842</name>
    <dbReference type="NCBI Taxonomy" id="883113"/>
    <lineage>
        <taxon>Bacteria</taxon>
        <taxon>Bacillati</taxon>
        <taxon>Bacillota</taxon>
        <taxon>Bacilli</taxon>
        <taxon>Lactobacillales</taxon>
        <taxon>Aerococcaceae</taxon>
        <taxon>Facklamia</taxon>
    </lineage>
</organism>
<evidence type="ECO:0000313" key="1">
    <source>
        <dbReference type="EMBL" id="EHR36782.1"/>
    </source>
</evidence>